<evidence type="ECO:0000313" key="7">
    <source>
        <dbReference type="Proteomes" id="UP000800035"/>
    </source>
</evidence>
<accession>A0A6A5U5U8</accession>
<keyword evidence="7" id="KW-1185">Reference proteome</keyword>
<dbReference type="OrthoDB" id="7130006at2759"/>
<gene>
    <name evidence="6" type="ORF">CC80DRAFT_523256</name>
</gene>
<organism evidence="6 7">
    <name type="scientific">Byssothecium circinans</name>
    <dbReference type="NCBI Taxonomy" id="147558"/>
    <lineage>
        <taxon>Eukaryota</taxon>
        <taxon>Fungi</taxon>
        <taxon>Dikarya</taxon>
        <taxon>Ascomycota</taxon>
        <taxon>Pezizomycotina</taxon>
        <taxon>Dothideomycetes</taxon>
        <taxon>Pleosporomycetidae</taxon>
        <taxon>Pleosporales</taxon>
        <taxon>Massarineae</taxon>
        <taxon>Massarinaceae</taxon>
        <taxon>Byssothecium</taxon>
    </lineage>
</organism>
<feature type="active site" description="Proton acceptor" evidence="4">
    <location>
        <position position="373"/>
    </location>
</feature>
<dbReference type="PANTHER" id="PTHR21661:SF35">
    <property type="entry name" value="EPOXIDE HYDROLASE"/>
    <property type="match status" value="1"/>
</dbReference>
<dbReference type="Proteomes" id="UP000800035">
    <property type="component" value="Unassembled WGS sequence"/>
</dbReference>
<dbReference type="GO" id="GO:0097176">
    <property type="term" value="P:epoxide metabolic process"/>
    <property type="evidence" value="ECO:0007669"/>
    <property type="project" value="TreeGrafter"/>
</dbReference>
<name>A0A6A5U5U8_9PLEO</name>
<proteinExistence type="inferred from homology"/>
<dbReference type="Pfam" id="PF06441">
    <property type="entry name" value="EHN"/>
    <property type="match status" value="1"/>
</dbReference>
<dbReference type="PANTHER" id="PTHR21661">
    <property type="entry name" value="EPOXIDE HYDROLASE 1-RELATED"/>
    <property type="match status" value="1"/>
</dbReference>
<dbReference type="GO" id="GO:0004301">
    <property type="term" value="F:epoxide hydrolase activity"/>
    <property type="evidence" value="ECO:0007669"/>
    <property type="project" value="TreeGrafter"/>
</dbReference>
<dbReference type="InterPro" id="IPR010497">
    <property type="entry name" value="Epoxide_hydro_N"/>
</dbReference>
<protein>
    <submittedName>
        <fullName evidence="6">Alpha/beta-hydrolase</fullName>
    </submittedName>
</protein>
<dbReference type="Gene3D" id="3.40.50.1820">
    <property type="entry name" value="alpha/beta hydrolase"/>
    <property type="match status" value="1"/>
</dbReference>
<evidence type="ECO:0000313" key="6">
    <source>
        <dbReference type="EMBL" id="KAF1960058.1"/>
    </source>
</evidence>
<evidence type="ECO:0000256" key="3">
    <source>
        <dbReference type="ARBA" id="ARBA00022801"/>
    </source>
</evidence>
<dbReference type="InterPro" id="IPR029058">
    <property type="entry name" value="AB_hydrolase_fold"/>
</dbReference>
<dbReference type="AlphaFoldDB" id="A0A6A5U5U8"/>
<feature type="active site" description="Proton donor" evidence="4">
    <location>
        <position position="315"/>
    </location>
</feature>
<evidence type="ECO:0000256" key="2">
    <source>
        <dbReference type="ARBA" id="ARBA00022797"/>
    </source>
</evidence>
<sequence length="399" mass="45048">MSTTPFKIQVSTDKLNRLKQKLALTDYPVNVLPTTNESWEKGVPISEIKRLAEYWQSGFDWRRVENELNDVPQFLTPIEIDGFGTYKIHHVHRRSGQSDAIPLLFLHGWPGSFLEVLKMLDGLVTGEEGEPSFHVVAPSLIDFGFSDASGKARFGFEQHAEAYDKLMQALGYNTYVVQGGDVGGLVSRYIAKAYGPSRCKAHHTNTPTPFQPDEKTHPELFAKSQSTPLTDVEKAGLLRTQTFQTEGSGYFKQQTTRPLTTGYSLRDSPVGLLSWMYEKMHDWSNAYPWTDDEILTWVSIYYFSTAGPEASSNVYYEMEHSEPPAFAAQAVYIDVPLGISRFENDLVSLPRLWNQTMGPVVFENEEAHRRGGHFAAWGNPEAIVGDLRKMFRDGSVYLK</sequence>
<dbReference type="EMBL" id="ML976983">
    <property type="protein sequence ID" value="KAF1960058.1"/>
    <property type="molecule type" value="Genomic_DNA"/>
</dbReference>
<reference evidence="6" key="1">
    <citation type="journal article" date="2020" name="Stud. Mycol.">
        <title>101 Dothideomycetes genomes: a test case for predicting lifestyles and emergence of pathogens.</title>
        <authorList>
            <person name="Haridas S."/>
            <person name="Albert R."/>
            <person name="Binder M."/>
            <person name="Bloem J."/>
            <person name="Labutti K."/>
            <person name="Salamov A."/>
            <person name="Andreopoulos B."/>
            <person name="Baker S."/>
            <person name="Barry K."/>
            <person name="Bills G."/>
            <person name="Bluhm B."/>
            <person name="Cannon C."/>
            <person name="Castanera R."/>
            <person name="Culley D."/>
            <person name="Daum C."/>
            <person name="Ezra D."/>
            <person name="Gonzalez J."/>
            <person name="Henrissat B."/>
            <person name="Kuo A."/>
            <person name="Liang C."/>
            <person name="Lipzen A."/>
            <person name="Lutzoni F."/>
            <person name="Magnuson J."/>
            <person name="Mondo S."/>
            <person name="Nolan M."/>
            <person name="Ohm R."/>
            <person name="Pangilinan J."/>
            <person name="Park H.-J."/>
            <person name="Ramirez L."/>
            <person name="Alfaro M."/>
            <person name="Sun H."/>
            <person name="Tritt A."/>
            <person name="Yoshinaga Y."/>
            <person name="Zwiers L.-H."/>
            <person name="Turgeon B."/>
            <person name="Goodwin S."/>
            <person name="Spatafora J."/>
            <person name="Crous P."/>
            <person name="Grigoriev I."/>
        </authorList>
    </citation>
    <scope>NUCLEOTIDE SEQUENCE</scope>
    <source>
        <strain evidence="6">CBS 675.92</strain>
    </source>
</reference>
<comment type="similarity">
    <text evidence="1">Belongs to the peptidase S33 family.</text>
</comment>
<dbReference type="PRINTS" id="PR00412">
    <property type="entry name" value="EPOXHYDRLASE"/>
</dbReference>
<dbReference type="SUPFAM" id="SSF53474">
    <property type="entry name" value="alpha/beta-Hydrolases"/>
    <property type="match status" value="1"/>
</dbReference>
<keyword evidence="2" id="KW-0058">Aromatic hydrocarbons catabolism</keyword>
<feature type="active site" description="Nucleophile" evidence="4">
    <location>
        <position position="181"/>
    </location>
</feature>
<dbReference type="InterPro" id="IPR016292">
    <property type="entry name" value="Epoxide_hydrolase"/>
</dbReference>
<evidence type="ECO:0000259" key="5">
    <source>
        <dbReference type="Pfam" id="PF06441"/>
    </source>
</evidence>
<evidence type="ECO:0000256" key="4">
    <source>
        <dbReference type="PIRSR" id="PIRSR001112-1"/>
    </source>
</evidence>
<keyword evidence="3 6" id="KW-0378">Hydrolase</keyword>
<dbReference type="PIRSF" id="PIRSF001112">
    <property type="entry name" value="Epoxide_hydrolase"/>
    <property type="match status" value="1"/>
</dbReference>
<evidence type="ECO:0000256" key="1">
    <source>
        <dbReference type="ARBA" id="ARBA00010088"/>
    </source>
</evidence>
<dbReference type="InterPro" id="IPR000639">
    <property type="entry name" value="Epox_hydrolase-like"/>
</dbReference>
<feature type="domain" description="Epoxide hydrolase N-terminal" evidence="5">
    <location>
        <begin position="4"/>
        <end position="116"/>
    </location>
</feature>